<feature type="transmembrane region" description="Helical" evidence="1">
    <location>
        <begin position="6"/>
        <end position="24"/>
    </location>
</feature>
<keyword evidence="1" id="KW-0472">Membrane</keyword>
<dbReference type="Proteomes" id="UP000015688">
    <property type="component" value="Unassembled WGS sequence"/>
</dbReference>
<gene>
    <name evidence="2" type="ORF">C672_3457</name>
</gene>
<dbReference type="PATRIC" id="fig|1233171.3.peg.3328"/>
<keyword evidence="1" id="KW-1133">Transmembrane helix</keyword>
<feature type="transmembrane region" description="Helical" evidence="1">
    <location>
        <begin position="94"/>
        <end position="109"/>
    </location>
</feature>
<accession>T4V964</accession>
<feature type="transmembrane region" description="Helical" evidence="1">
    <location>
        <begin position="65"/>
        <end position="82"/>
    </location>
</feature>
<dbReference type="EMBL" id="AVNC01000020">
    <property type="protein sequence ID" value="EQK40254.1"/>
    <property type="molecule type" value="Genomic_DNA"/>
</dbReference>
<organism evidence="2 3">
    <name type="scientific">Paraclostridium bifermentans ATCC 638 = DSM 14991</name>
    <dbReference type="NCBI Taxonomy" id="1233171"/>
    <lineage>
        <taxon>Bacteria</taxon>
        <taxon>Bacillati</taxon>
        <taxon>Bacillota</taxon>
        <taxon>Clostridia</taxon>
        <taxon>Peptostreptococcales</taxon>
        <taxon>Peptostreptococcaceae</taxon>
        <taxon>Paraclostridium</taxon>
    </lineage>
</organism>
<name>T4V964_PARBF</name>
<evidence type="ECO:0000313" key="2">
    <source>
        <dbReference type="EMBL" id="EQK40254.1"/>
    </source>
</evidence>
<proteinExistence type="predicted"/>
<reference evidence="2 3" key="1">
    <citation type="submission" date="2013-06" db="EMBL/GenBank/DDBJ databases">
        <authorList>
            <person name="Walk S."/>
            <person name="Aronoff D."/>
            <person name="Young V.Y."/>
            <person name="Marsh J."/>
            <person name="Harrison L."/>
            <person name="Daugherty S.C."/>
            <person name="Shefchek K.A."/>
            <person name="Hine E.E."/>
            <person name="Tallon L.J."/>
            <person name="Sadzewicz L.K."/>
            <person name="Rasko D.A."/>
        </authorList>
    </citation>
    <scope>NUCLEOTIDE SEQUENCE [LARGE SCALE GENOMIC DNA]</scope>
    <source>
        <strain evidence="2 3">ATCC 638</strain>
    </source>
</reference>
<keyword evidence="1" id="KW-0812">Transmembrane</keyword>
<feature type="transmembrane region" description="Helical" evidence="1">
    <location>
        <begin position="36"/>
        <end position="53"/>
    </location>
</feature>
<sequence length="110" mass="12915">MVFLLMTIIGIFFIFKAFLTLFFTLFKKGKFLRKKLIFISLSLVTLVEFYITISALPTNFIVKKVTLEFLMILLFFNLFLYLVRCKKSFNSRRLILGILSTISTIALFTF</sequence>
<evidence type="ECO:0000313" key="3">
    <source>
        <dbReference type="Proteomes" id="UP000015688"/>
    </source>
</evidence>
<comment type="caution">
    <text evidence="2">The sequence shown here is derived from an EMBL/GenBank/DDBJ whole genome shotgun (WGS) entry which is preliminary data.</text>
</comment>
<dbReference type="AlphaFoldDB" id="T4V964"/>
<evidence type="ECO:0000256" key="1">
    <source>
        <dbReference type="SAM" id="Phobius"/>
    </source>
</evidence>
<protein>
    <submittedName>
        <fullName evidence="2">Putative membrane protein</fullName>
    </submittedName>
</protein>